<evidence type="ECO:0000313" key="6">
    <source>
        <dbReference type="Proteomes" id="UP000248606"/>
    </source>
</evidence>
<gene>
    <name evidence="5" type="ORF">DI579_06955</name>
</gene>
<dbReference type="Gene3D" id="3.30.450.40">
    <property type="match status" value="1"/>
</dbReference>
<dbReference type="Pfam" id="PF00196">
    <property type="entry name" value="GerE"/>
    <property type="match status" value="1"/>
</dbReference>
<name>A0A2W5I872_9ACTN</name>
<dbReference type="InterPro" id="IPR000792">
    <property type="entry name" value="Tscrpt_reg_LuxR_C"/>
</dbReference>
<dbReference type="SUPFAM" id="SSF46894">
    <property type="entry name" value="C-terminal effector domain of the bipartite response regulators"/>
    <property type="match status" value="1"/>
</dbReference>
<keyword evidence="1" id="KW-0805">Transcription regulation</keyword>
<dbReference type="InterPro" id="IPR029016">
    <property type="entry name" value="GAF-like_dom_sf"/>
</dbReference>
<dbReference type="PANTHER" id="PTHR44688">
    <property type="entry name" value="DNA-BINDING TRANSCRIPTIONAL ACTIVATOR DEVR_DOSR"/>
    <property type="match status" value="1"/>
</dbReference>
<keyword evidence="3" id="KW-0804">Transcription</keyword>
<comment type="caution">
    <text evidence="5">The sequence shown here is derived from an EMBL/GenBank/DDBJ whole genome shotgun (WGS) entry which is preliminary data.</text>
</comment>
<dbReference type="InterPro" id="IPR016032">
    <property type="entry name" value="Sig_transdc_resp-reg_C-effctor"/>
</dbReference>
<sequence>MCIIEACGLKAGLMHHLRIGSDCGLGGRVFSVQRVMGVTDYLHSQSISHTFDIYVQKEGIRSLAAVPVVVQRKVHAVLYAGARAAVRLPNRILESLTRTARNLEQDIAVLEATAVSPVEISSTVQESEGLHAEHERSGPMWEQVRKAYTRLRVLAAHVSDDEIQRELEEIANLLVAYPRIMPVHLSTREIDVLSCVAMGLTNIEAAAQMGVGPETVKSYLRNCMRKLDVHNRYEAVSSARSLGVIP</sequence>
<dbReference type="GO" id="GO:0006355">
    <property type="term" value="P:regulation of DNA-templated transcription"/>
    <property type="evidence" value="ECO:0007669"/>
    <property type="project" value="InterPro"/>
</dbReference>
<keyword evidence="2" id="KW-0238">DNA-binding</keyword>
<dbReference type="Proteomes" id="UP000248606">
    <property type="component" value="Unassembled WGS sequence"/>
</dbReference>
<evidence type="ECO:0000313" key="5">
    <source>
        <dbReference type="EMBL" id="PZP88315.1"/>
    </source>
</evidence>
<evidence type="ECO:0000256" key="2">
    <source>
        <dbReference type="ARBA" id="ARBA00023125"/>
    </source>
</evidence>
<dbReference type="SMART" id="SM00421">
    <property type="entry name" value="HTH_LUXR"/>
    <property type="match status" value="1"/>
</dbReference>
<organism evidence="5 6">
    <name type="scientific">Lawsonella clevelandensis</name>
    <dbReference type="NCBI Taxonomy" id="1528099"/>
    <lineage>
        <taxon>Bacteria</taxon>
        <taxon>Bacillati</taxon>
        <taxon>Actinomycetota</taxon>
        <taxon>Actinomycetes</taxon>
        <taxon>Mycobacteriales</taxon>
        <taxon>Lawsonellaceae</taxon>
        <taxon>Lawsonella</taxon>
    </lineage>
</organism>
<dbReference type="GO" id="GO:0003677">
    <property type="term" value="F:DNA binding"/>
    <property type="evidence" value="ECO:0007669"/>
    <property type="project" value="UniProtKB-KW"/>
</dbReference>
<protein>
    <submittedName>
        <fullName evidence="5">Helix-turn-helix transcriptional regulator</fullName>
    </submittedName>
</protein>
<dbReference type="CDD" id="cd06170">
    <property type="entry name" value="LuxR_C_like"/>
    <property type="match status" value="1"/>
</dbReference>
<evidence type="ECO:0000256" key="1">
    <source>
        <dbReference type="ARBA" id="ARBA00023015"/>
    </source>
</evidence>
<dbReference type="AlphaFoldDB" id="A0A2W5I872"/>
<evidence type="ECO:0000256" key="3">
    <source>
        <dbReference type="ARBA" id="ARBA00023163"/>
    </source>
</evidence>
<dbReference type="EMBL" id="QFOZ01000013">
    <property type="protein sequence ID" value="PZP88315.1"/>
    <property type="molecule type" value="Genomic_DNA"/>
</dbReference>
<proteinExistence type="predicted"/>
<dbReference type="PANTHER" id="PTHR44688:SF16">
    <property type="entry name" value="DNA-BINDING TRANSCRIPTIONAL ACTIVATOR DEVR_DOSR"/>
    <property type="match status" value="1"/>
</dbReference>
<dbReference type="SUPFAM" id="SSF55781">
    <property type="entry name" value="GAF domain-like"/>
    <property type="match status" value="1"/>
</dbReference>
<dbReference type="InterPro" id="IPR036388">
    <property type="entry name" value="WH-like_DNA-bd_sf"/>
</dbReference>
<accession>A0A2W5I872</accession>
<dbReference type="PRINTS" id="PR00038">
    <property type="entry name" value="HTHLUXR"/>
</dbReference>
<reference evidence="5 6" key="1">
    <citation type="submission" date="2017-08" db="EMBL/GenBank/DDBJ databases">
        <title>Infants hospitalized years apart are colonized by the same room-sourced microbial strains.</title>
        <authorList>
            <person name="Brooks B."/>
            <person name="Olm M.R."/>
            <person name="Firek B.A."/>
            <person name="Baker R."/>
            <person name="Thomas B.C."/>
            <person name="Morowitz M.J."/>
            <person name="Banfield J.F."/>
        </authorList>
    </citation>
    <scope>NUCLEOTIDE SEQUENCE [LARGE SCALE GENOMIC DNA]</scope>
    <source>
        <strain evidence="5">S2_006_000_R1_57</strain>
    </source>
</reference>
<evidence type="ECO:0000259" key="4">
    <source>
        <dbReference type="PROSITE" id="PS50043"/>
    </source>
</evidence>
<dbReference type="PROSITE" id="PS50043">
    <property type="entry name" value="HTH_LUXR_2"/>
    <property type="match status" value="1"/>
</dbReference>
<feature type="domain" description="HTH luxR-type" evidence="4">
    <location>
        <begin position="178"/>
        <end position="243"/>
    </location>
</feature>
<dbReference type="Gene3D" id="1.10.10.10">
    <property type="entry name" value="Winged helix-like DNA-binding domain superfamily/Winged helix DNA-binding domain"/>
    <property type="match status" value="1"/>
</dbReference>